<feature type="compositionally biased region" description="Basic residues" evidence="1">
    <location>
        <begin position="70"/>
        <end position="82"/>
    </location>
</feature>
<proteinExistence type="predicted"/>
<dbReference type="AlphaFoldDB" id="A0AAD7S2G2"/>
<dbReference type="EMBL" id="JAINUG010000122">
    <property type="protein sequence ID" value="KAJ8394764.1"/>
    <property type="molecule type" value="Genomic_DNA"/>
</dbReference>
<dbReference type="Proteomes" id="UP001221898">
    <property type="component" value="Unassembled WGS sequence"/>
</dbReference>
<comment type="caution">
    <text evidence="2">The sequence shown here is derived from an EMBL/GenBank/DDBJ whole genome shotgun (WGS) entry which is preliminary data.</text>
</comment>
<sequence length="302" mass="33038">MNEVSLLAYFELSALCIGVSGPEEGQDRGLLSTGGQERRASRQSAGSPLTLHRTVEQHPWPGQRAPFGHTRPHRAGNGHRRPGSALTSGSGLTWRHLQAGRQAGNLTGDGRVLRNDLRLVPSASPRTWHRRTGGTPSQKDIKAGTAITKQLDPPNFFHLIDGNNKEQLQWRYAVGSLCAATPPVQTLQTHSCISTRRTIQKRAAARSQSPPVPPRPGPGCHRREAQKRTGKTNSASCGRASVPTARTTRAQTEGLMLTDLPCGEQASWTPQPRHRHVYHSKHLPPPHTATDQTSWLLFRDGI</sequence>
<gene>
    <name evidence="2" type="ORF">AAFF_G00041190</name>
</gene>
<evidence type="ECO:0000256" key="1">
    <source>
        <dbReference type="SAM" id="MobiDB-lite"/>
    </source>
</evidence>
<accession>A0AAD7S2G2</accession>
<organism evidence="2 3">
    <name type="scientific">Aldrovandia affinis</name>
    <dbReference type="NCBI Taxonomy" id="143900"/>
    <lineage>
        <taxon>Eukaryota</taxon>
        <taxon>Metazoa</taxon>
        <taxon>Chordata</taxon>
        <taxon>Craniata</taxon>
        <taxon>Vertebrata</taxon>
        <taxon>Euteleostomi</taxon>
        <taxon>Actinopterygii</taxon>
        <taxon>Neopterygii</taxon>
        <taxon>Teleostei</taxon>
        <taxon>Notacanthiformes</taxon>
        <taxon>Halosauridae</taxon>
        <taxon>Aldrovandia</taxon>
    </lineage>
</organism>
<protein>
    <submittedName>
        <fullName evidence="2">Uncharacterized protein</fullName>
    </submittedName>
</protein>
<evidence type="ECO:0000313" key="3">
    <source>
        <dbReference type="Proteomes" id="UP001221898"/>
    </source>
</evidence>
<name>A0AAD7S2G2_9TELE</name>
<feature type="region of interest" description="Disordered" evidence="1">
    <location>
        <begin position="23"/>
        <end position="90"/>
    </location>
</feature>
<evidence type="ECO:0000313" key="2">
    <source>
        <dbReference type="EMBL" id="KAJ8394764.1"/>
    </source>
</evidence>
<keyword evidence="3" id="KW-1185">Reference proteome</keyword>
<reference evidence="2" key="1">
    <citation type="journal article" date="2023" name="Science">
        <title>Genome structures resolve the early diversification of teleost fishes.</title>
        <authorList>
            <person name="Parey E."/>
            <person name="Louis A."/>
            <person name="Montfort J."/>
            <person name="Bouchez O."/>
            <person name="Roques C."/>
            <person name="Iampietro C."/>
            <person name="Lluch J."/>
            <person name="Castinel A."/>
            <person name="Donnadieu C."/>
            <person name="Desvignes T."/>
            <person name="Floi Bucao C."/>
            <person name="Jouanno E."/>
            <person name="Wen M."/>
            <person name="Mejri S."/>
            <person name="Dirks R."/>
            <person name="Jansen H."/>
            <person name="Henkel C."/>
            <person name="Chen W.J."/>
            <person name="Zahm M."/>
            <person name="Cabau C."/>
            <person name="Klopp C."/>
            <person name="Thompson A.W."/>
            <person name="Robinson-Rechavi M."/>
            <person name="Braasch I."/>
            <person name="Lecointre G."/>
            <person name="Bobe J."/>
            <person name="Postlethwait J.H."/>
            <person name="Berthelot C."/>
            <person name="Roest Crollius H."/>
            <person name="Guiguen Y."/>
        </authorList>
    </citation>
    <scope>NUCLEOTIDE SEQUENCE</scope>
    <source>
        <strain evidence="2">NC1722</strain>
    </source>
</reference>
<feature type="region of interest" description="Disordered" evidence="1">
    <location>
        <begin position="197"/>
        <end position="249"/>
    </location>
</feature>